<proteinExistence type="inferred from homology"/>
<evidence type="ECO:0000259" key="7">
    <source>
        <dbReference type="PROSITE" id="PS51515"/>
    </source>
</evidence>
<dbReference type="GO" id="GO:0008171">
    <property type="term" value="F:O-methyltransferase activity"/>
    <property type="evidence" value="ECO:0007669"/>
    <property type="project" value="UniProtKB-UniRule"/>
</dbReference>
<dbReference type="GO" id="GO:0032259">
    <property type="term" value="P:methylation"/>
    <property type="evidence" value="ECO:0007669"/>
    <property type="project" value="UniProtKB-KW"/>
</dbReference>
<evidence type="ECO:0000313" key="8">
    <source>
        <dbReference type="EMBL" id="CAI4014080.1"/>
    </source>
</evidence>
<dbReference type="OrthoDB" id="439784at2759"/>
<dbReference type="EMBL" id="CAMXCT010006168">
    <property type="protein sequence ID" value="CAI4014080.1"/>
    <property type="molecule type" value="Genomic_DNA"/>
</dbReference>
<evidence type="ECO:0000256" key="5">
    <source>
        <dbReference type="PROSITE-ProRule" id="PRU00848"/>
    </source>
</evidence>
<dbReference type="EMBL" id="CAMXCT030006168">
    <property type="protein sequence ID" value="CAL4801392.1"/>
    <property type="molecule type" value="Genomic_DNA"/>
</dbReference>
<reference evidence="8" key="1">
    <citation type="submission" date="2022-10" db="EMBL/GenBank/DDBJ databases">
        <authorList>
            <person name="Chen Y."/>
            <person name="Dougan E. K."/>
            <person name="Chan C."/>
            <person name="Rhodes N."/>
            <person name="Thang M."/>
        </authorList>
    </citation>
    <scope>NUCLEOTIDE SEQUENCE</scope>
</reference>
<dbReference type="InterPro" id="IPR039772">
    <property type="entry name" value="Bin3-like"/>
</dbReference>
<comment type="caution">
    <text evidence="8">The sequence shown here is derived from an EMBL/GenBank/DDBJ whole genome shotgun (WGS) entry which is preliminary data.</text>
</comment>
<dbReference type="GO" id="GO:0017069">
    <property type="term" value="F:snRNA binding"/>
    <property type="evidence" value="ECO:0007669"/>
    <property type="project" value="TreeGrafter"/>
</dbReference>
<dbReference type="InterPro" id="IPR010675">
    <property type="entry name" value="Bin3_C"/>
</dbReference>
<dbReference type="PANTHER" id="PTHR12315:SF0">
    <property type="entry name" value="7SK SNRNA METHYLPHOSPHATE CAPPING ENZYME"/>
    <property type="match status" value="1"/>
</dbReference>
<dbReference type="InterPro" id="IPR024160">
    <property type="entry name" value="BIN3_SAM-bd_dom"/>
</dbReference>
<gene>
    <name evidence="8" type="ORF">C1SCF055_LOCUS39006</name>
</gene>
<evidence type="ECO:0000256" key="4">
    <source>
        <dbReference type="ARBA" id="ARBA00022691"/>
    </source>
</evidence>
<dbReference type="PROSITE" id="PS51515">
    <property type="entry name" value="BIN3_SAM"/>
    <property type="match status" value="1"/>
</dbReference>
<feature type="domain" description="Bin3-type SAM" evidence="7">
    <location>
        <begin position="1"/>
        <end position="89"/>
    </location>
</feature>
<accession>A0A9P1GHP1</accession>
<evidence type="ECO:0000256" key="3">
    <source>
        <dbReference type="ARBA" id="ARBA00022679"/>
    </source>
</evidence>
<organism evidence="8">
    <name type="scientific">Cladocopium goreaui</name>
    <dbReference type="NCBI Taxonomy" id="2562237"/>
    <lineage>
        <taxon>Eukaryota</taxon>
        <taxon>Sar</taxon>
        <taxon>Alveolata</taxon>
        <taxon>Dinophyceae</taxon>
        <taxon>Suessiales</taxon>
        <taxon>Symbiodiniaceae</taxon>
        <taxon>Cladocopium</taxon>
    </lineage>
</organism>
<keyword evidence="3 6" id="KW-0808">Transferase</keyword>
<evidence type="ECO:0000313" key="10">
    <source>
        <dbReference type="Proteomes" id="UP001152797"/>
    </source>
</evidence>
<evidence type="ECO:0000256" key="1">
    <source>
        <dbReference type="ARBA" id="ARBA00008361"/>
    </source>
</evidence>
<dbReference type="AlphaFoldDB" id="A0A9P1GHP1"/>
<comment type="similarity">
    <text evidence="1 6">Belongs to the methyltransferase superfamily.</text>
</comment>
<dbReference type="InterPro" id="IPR029063">
    <property type="entry name" value="SAM-dependent_MTases_sf"/>
</dbReference>
<keyword evidence="10" id="KW-1185">Reference proteome</keyword>
<dbReference type="Pfam" id="PF06859">
    <property type="entry name" value="Bin3"/>
    <property type="match status" value="1"/>
</dbReference>
<keyword evidence="4 5" id="KW-0949">S-adenosyl-L-methionine</keyword>
<dbReference type="EC" id="2.1.1.-" evidence="6"/>
<protein>
    <recommendedName>
        <fullName evidence="6">RNA methyltransferase</fullName>
        <ecNumber evidence="6">2.1.1.-</ecNumber>
    </recommendedName>
</protein>
<dbReference type="Gene3D" id="3.40.50.150">
    <property type="entry name" value="Vaccinia Virus protein VP39"/>
    <property type="match status" value="1"/>
</dbReference>
<reference evidence="9 10" key="2">
    <citation type="submission" date="2024-05" db="EMBL/GenBank/DDBJ databases">
        <authorList>
            <person name="Chen Y."/>
            <person name="Shah S."/>
            <person name="Dougan E. K."/>
            <person name="Thang M."/>
            <person name="Chan C."/>
        </authorList>
    </citation>
    <scope>NUCLEOTIDE SEQUENCE [LARGE SCALE GENOMIC DNA]</scope>
</reference>
<dbReference type="EMBL" id="CAMXCT020006168">
    <property type="protein sequence ID" value="CAL1167455.1"/>
    <property type="molecule type" value="Genomic_DNA"/>
</dbReference>
<dbReference type="Proteomes" id="UP001152797">
    <property type="component" value="Unassembled WGS sequence"/>
</dbReference>
<dbReference type="PANTHER" id="PTHR12315">
    <property type="entry name" value="BICOID-INTERACTING PROTEIN RELATED"/>
    <property type="match status" value="1"/>
</dbReference>
<evidence type="ECO:0000256" key="6">
    <source>
        <dbReference type="RuleBase" id="RU367087"/>
    </source>
</evidence>
<sequence>MATKPEKAVPSIASTTPRPDFPYNIEFRAENFQLSQLELKRKTSYDVVLLLKITKWIHMMYGDVGIEELFTKCHELLRLGGLLILEARS</sequence>
<keyword evidence="2 6" id="KW-0489">Methyltransferase</keyword>
<evidence type="ECO:0000313" key="9">
    <source>
        <dbReference type="EMBL" id="CAL4801392.1"/>
    </source>
</evidence>
<dbReference type="GO" id="GO:0008173">
    <property type="term" value="F:RNA methyltransferase activity"/>
    <property type="evidence" value="ECO:0007669"/>
    <property type="project" value="UniProtKB-UniRule"/>
</dbReference>
<name>A0A9P1GHP1_9DINO</name>
<dbReference type="GO" id="GO:0040031">
    <property type="term" value="P:snRNA modification"/>
    <property type="evidence" value="ECO:0007669"/>
    <property type="project" value="TreeGrafter"/>
</dbReference>
<evidence type="ECO:0000256" key="2">
    <source>
        <dbReference type="ARBA" id="ARBA00022603"/>
    </source>
</evidence>